<dbReference type="AlphaFoldDB" id="A0A839SRA9"/>
<dbReference type="SUPFAM" id="SSF54637">
    <property type="entry name" value="Thioesterase/thiol ester dehydrase-isomerase"/>
    <property type="match status" value="1"/>
</dbReference>
<dbReference type="Pfam" id="PF03061">
    <property type="entry name" value="4HBT"/>
    <property type="match status" value="1"/>
</dbReference>
<dbReference type="InterPro" id="IPR006683">
    <property type="entry name" value="Thioestr_dom"/>
</dbReference>
<dbReference type="Gene3D" id="3.10.129.10">
    <property type="entry name" value="Hotdog Thioesterase"/>
    <property type="match status" value="1"/>
</dbReference>
<dbReference type="InterPro" id="IPR029069">
    <property type="entry name" value="HotDog_dom_sf"/>
</dbReference>
<dbReference type="InterPro" id="IPR003736">
    <property type="entry name" value="PAAI_dom"/>
</dbReference>
<dbReference type="EMBL" id="JACHXA010000001">
    <property type="protein sequence ID" value="MBB3064270.1"/>
    <property type="molecule type" value="Genomic_DNA"/>
</dbReference>
<evidence type="ECO:0000256" key="1">
    <source>
        <dbReference type="ARBA" id="ARBA00022801"/>
    </source>
</evidence>
<dbReference type="RefSeq" id="WP_183415066.1">
    <property type="nucleotide sequence ID" value="NZ_JACHXA010000001.1"/>
</dbReference>
<evidence type="ECO:0000313" key="3">
    <source>
        <dbReference type="EMBL" id="MBB3064270.1"/>
    </source>
</evidence>
<comment type="caution">
    <text evidence="3">The sequence shown here is derived from an EMBL/GenBank/DDBJ whole genome shotgun (WGS) entry which is preliminary data.</text>
</comment>
<name>A0A839SRA9_9PROT</name>
<evidence type="ECO:0000259" key="2">
    <source>
        <dbReference type="Pfam" id="PF03061"/>
    </source>
</evidence>
<keyword evidence="4" id="KW-1185">Reference proteome</keyword>
<sequence>MPDLTALEFTPFRGDDALLNMLGTLTMARFDLGVVLRLVTNASTANAAGFVHGGAFSAVTDVAMFEVAKAHFGTCVTISQDMQFLRATKPGSVLQAVARAKRLGRRMAFCTADVFEGAACLAAANAVFAKVGS</sequence>
<evidence type="ECO:0000313" key="4">
    <source>
        <dbReference type="Proteomes" id="UP000581135"/>
    </source>
</evidence>
<reference evidence="3 4" key="1">
    <citation type="submission" date="2020-08" db="EMBL/GenBank/DDBJ databases">
        <title>Genomic Encyclopedia of Type Strains, Phase III (KMG-III): the genomes of soil and plant-associated and newly described type strains.</title>
        <authorList>
            <person name="Whitman W."/>
        </authorList>
    </citation>
    <scope>NUCLEOTIDE SEQUENCE [LARGE SCALE GENOMIC DNA]</scope>
    <source>
        <strain evidence="3 4">CECT 8803</strain>
    </source>
</reference>
<protein>
    <submittedName>
        <fullName evidence="3">Uncharacterized protein (TIGR00369 family)</fullName>
    </submittedName>
</protein>
<dbReference type="GO" id="GO:0016289">
    <property type="term" value="F:acyl-CoA hydrolase activity"/>
    <property type="evidence" value="ECO:0007669"/>
    <property type="project" value="UniProtKB-ARBA"/>
</dbReference>
<gene>
    <name evidence="3" type="ORF">FHR98_000535</name>
</gene>
<organism evidence="3 4">
    <name type="scientific">Limibacillus halophilus</name>
    <dbReference type="NCBI Taxonomy" id="1579333"/>
    <lineage>
        <taxon>Bacteria</taxon>
        <taxon>Pseudomonadati</taxon>
        <taxon>Pseudomonadota</taxon>
        <taxon>Alphaproteobacteria</taxon>
        <taxon>Rhodospirillales</taxon>
        <taxon>Rhodovibrionaceae</taxon>
        <taxon>Limibacillus</taxon>
    </lineage>
</organism>
<dbReference type="CDD" id="cd03443">
    <property type="entry name" value="PaaI_thioesterase"/>
    <property type="match status" value="1"/>
</dbReference>
<accession>A0A839SRA9</accession>
<dbReference type="Proteomes" id="UP000581135">
    <property type="component" value="Unassembled WGS sequence"/>
</dbReference>
<proteinExistence type="predicted"/>
<feature type="domain" description="Thioesterase" evidence="2">
    <location>
        <begin position="49"/>
        <end position="115"/>
    </location>
</feature>
<dbReference type="NCBIfam" id="TIGR00369">
    <property type="entry name" value="unchar_dom_1"/>
    <property type="match status" value="1"/>
</dbReference>
<keyword evidence="1" id="KW-0378">Hydrolase</keyword>